<dbReference type="SUPFAM" id="SSF47576">
    <property type="entry name" value="Calponin-homology domain, CH-domain"/>
    <property type="match status" value="1"/>
</dbReference>
<evidence type="ECO:0000313" key="2">
    <source>
        <dbReference type="EMBL" id="GCB75349.1"/>
    </source>
</evidence>
<feature type="domain" description="Calponin-homology (CH)" evidence="1">
    <location>
        <begin position="14"/>
        <end position="129"/>
    </location>
</feature>
<dbReference type="Gene3D" id="1.10.418.10">
    <property type="entry name" value="Calponin-like domain"/>
    <property type="match status" value="1"/>
</dbReference>
<dbReference type="AlphaFoldDB" id="A0A401PQF0"/>
<sequence>MDERRRQNIAYEYLCHLEEAKRWIEACLGEELPPTTDLEESLRNGVTLAKLGHRFAPDVVPQRKIYDGELLRYKATGLNFRHTDNINHWLKAMDKIALPSIFYPETTDIYDKKNSPRVVYCLHAFSIYLFKLGLAPQIQDLYGKVNFTVHAAVIAINEAIERGMAEQTMLALHNPNAMLANLLDGLALVYQEVLYQAKSEKTANARNRVGVYKPEQDVYEELLTRAEIQGNVNKVNVHAAMEYVDEALEKGDVQALYSALQSEALGLREVHRENTEWYMEQLLIDREQKSLELGMMEPLEKEELQAAVEAANENANVHLCMMQAVSRINEAVRSGVPSQTVKELMNSSAKLPDVYPFAAGLYQRELAALQQQKPQ</sequence>
<dbReference type="OMA" id="HRENTEW"/>
<dbReference type="Pfam" id="PF00307">
    <property type="entry name" value="CH"/>
    <property type="match status" value="1"/>
</dbReference>
<dbReference type="GO" id="GO:1903479">
    <property type="term" value="P:mitotic actomyosin contractile ring assembly actin filament organization"/>
    <property type="evidence" value="ECO:0007669"/>
    <property type="project" value="TreeGrafter"/>
</dbReference>
<dbReference type="InterPro" id="IPR036872">
    <property type="entry name" value="CH_dom_sf"/>
</dbReference>
<reference evidence="2 3" key="1">
    <citation type="journal article" date="2018" name="Nat. Ecol. Evol.">
        <title>Shark genomes provide insights into elasmobranch evolution and the origin of vertebrates.</title>
        <authorList>
            <person name="Hara Y"/>
            <person name="Yamaguchi K"/>
            <person name="Onimaru K"/>
            <person name="Kadota M"/>
            <person name="Koyanagi M"/>
            <person name="Keeley SD"/>
            <person name="Tatsumi K"/>
            <person name="Tanaka K"/>
            <person name="Motone F"/>
            <person name="Kageyama Y"/>
            <person name="Nozu R"/>
            <person name="Adachi N"/>
            <person name="Nishimura O"/>
            <person name="Nakagawa R"/>
            <person name="Tanegashima C"/>
            <person name="Kiyatake I"/>
            <person name="Matsumoto R"/>
            <person name="Murakumo K"/>
            <person name="Nishida K"/>
            <person name="Terakita A"/>
            <person name="Kuratani S"/>
            <person name="Sato K"/>
            <person name="Hyodo S Kuraku.S."/>
        </authorList>
    </citation>
    <scope>NUCLEOTIDE SEQUENCE [LARGE SCALE GENOMIC DNA]</scope>
</reference>
<dbReference type="OrthoDB" id="775356at2759"/>
<proteinExistence type="predicted"/>
<dbReference type="STRING" id="75743.A0A401PQF0"/>
<dbReference type="InterPro" id="IPR001715">
    <property type="entry name" value="CH_dom"/>
</dbReference>
<dbReference type="EMBL" id="BFAA01017617">
    <property type="protein sequence ID" value="GCB75349.1"/>
    <property type="molecule type" value="Genomic_DNA"/>
</dbReference>
<dbReference type="GO" id="GO:0005096">
    <property type="term" value="F:GTPase activator activity"/>
    <property type="evidence" value="ECO:0007669"/>
    <property type="project" value="TreeGrafter"/>
</dbReference>
<name>A0A401PQF0_SCYTO</name>
<dbReference type="Proteomes" id="UP000288216">
    <property type="component" value="Unassembled WGS sequence"/>
</dbReference>
<keyword evidence="3" id="KW-1185">Reference proteome</keyword>
<organism evidence="2 3">
    <name type="scientific">Scyliorhinus torazame</name>
    <name type="common">Cloudy catshark</name>
    <name type="synonym">Catulus torazame</name>
    <dbReference type="NCBI Taxonomy" id="75743"/>
    <lineage>
        <taxon>Eukaryota</taxon>
        <taxon>Metazoa</taxon>
        <taxon>Chordata</taxon>
        <taxon>Craniata</taxon>
        <taxon>Vertebrata</taxon>
        <taxon>Chondrichthyes</taxon>
        <taxon>Elasmobranchii</taxon>
        <taxon>Galeomorphii</taxon>
        <taxon>Galeoidea</taxon>
        <taxon>Carcharhiniformes</taxon>
        <taxon>Scyliorhinidae</taxon>
        <taxon>Scyliorhinus</taxon>
    </lineage>
</organism>
<accession>A0A401PQF0</accession>
<dbReference type="GO" id="GO:0005938">
    <property type="term" value="C:cell cortex"/>
    <property type="evidence" value="ECO:0007669"/>
    <property type="project" value="TreeGrafter"/>
</dbReference>
<dbReference type="SMART" id="SM00033">
    <property type="entry name" value="CH"/>
    <property type="match status" value="1"/>
</dbReference>
<protein>
    <recommendedName>
        <fullName evidence="1">Calponin-homology (CH) domain-containing protein</fullName>
    </recommendedName>
</protein>
<comment type="caution">
    <text evidence="2">The sequence shown here is derived from an EMBL/GenBank/DDBJ whole genome shotgun (WGS) entry which is preliminary data.</text>
</comment>
<dbReference type="PANTHER" id="PTHR14149:SF10">
    <property type="entry name" value="RAS GTPASE-ACTIVATING-LIKE PROTEIN IQGAP3"/>
    <property type="match status" value="1"/>
</dbReference>
<dbReference type="GO" id="GO:0051015">
    <property type="term" value="F:actin filament binding"/>
    <property type="evidence" value="ECO:0007669"/>
    <property type="project" value="TreeGrafter"/>
</dbReference>
<feature type="non-terminal residue" evidence="2">
    <location>
        <position position="375"/>
    </location>
</feature>
<dbReference type="PANTHER" id="PTHR14149">
    <property type="entry name" value="RAS GTPASE-ACTIVATING PROTEIN WITH IQ MOTIF"/>
    <property type="match status" value="1"/>
</dbReference>
<evidence type="ECO:0000313" key="3">
    <source>
        <dbReference type="Proteomes" id="UP000288216"/>
    </source>
</evidence>
<dbReference type="GO" id="GO:0005516">
    <property type="term" value="F:calmodulin binding"/>
    <property type="evidence" value="ECO:0007669"/>
    <property type="project" value="TreeGrafter"/>
</dbReference>
<gene>
    <name evidence="2" type="ORF">scyTo_0020903</name>
</gene>
<dbReference type="PROSITE" id="PS50021">
    <property type="entry name" value="CH"/>
    <property type="match status" value="1"/>
</dbReference>
<evidence type="ECO:0000259" key="1">
    <source>
        <dbReference type="PROSITE" id="PS50021"/>
    </source>
</evidence>
<dbReference type="FunFam" id="1.10.418.10:FF:000013">
    <property type="entry name" value="IQ motif containing GTPase activating protein 1"/>
    <property type="match status" value="1"/>
</dbReference>